<dbReference type="PROSITE" id="PS00455">
    <property type="entry name" value="AMP_BINDING"/>
    <property type="match status" value="1"/>
</dbReference>
<protein>
    <submittedName>
        <fullName evidence="3">AMP-binding protein</fullName>
    </submittedName>
</protein>
<dbReference type="Pfam" id="PF13193">
    <property type="entry name" value="AMP-binding_C"/>
    <property type="match status" value="1"/>
</dbReference>
<dbReference type="GO" id="GO:0016878">
    <property type="term" value="F:acid-thiol ligase activity"/>
    <property type="evidence" value="ECO:0007669"/>
    <property type="project" value="UniProtKB-ARBA"/>
</dbReference>
<dbReference type="NCBIfam" id="NF006181">
    <property type="entry name" value="PRK08314.1"/>
    <property type="match status" value="1"/>
</dbReference>
<name>A0A6B0XW39_9RHOB</name>
<evidence type="ECO:0000313" key="3">
    <source>
        <dbReference type="EMBL" id="MXY32535.1"/>
    </source>
</evidence>
<dbReference type="InterPro" id="IPR000873">
    <property type="entry name" value="AMP-dep_synth/lig_dom"/>
</dbReference>
<comment type="caution">
    <text evidence="3">The sequence shown here is derived from an EMBL/GenBank/DDBJ whole genome shotgun (WGS) entry which is preliminary data.</text>
</comment>
<dbReference type="InterPro" id="IPR045851">
    <property type="entry name" value="AMP-bd_C_sf"/>
</dbReference>
<dbReference type="PANTHER" id="PTHR43767:SF1">
    <property type="entry name" value="NONRIBOSOMAL PEPTIDE SYNTHASE PES1 (EUROFUNG)-RELATED"/>
    <property type="match status" value="1"/>
</dbReference>
<gene>
    <name evidence="3" type="ORF">F4Y60_00275</name>
</gene>
<dbReference type="EMBL" id="VXRY01000010">
    <property type="protein sequence ID" value="MXY32535.1"/>
    <property type="molecule type" value="Genomic_DNA"/>
</dbReference>
<organism evidence="3">
    <name type="scientific">Boseongicola sp. SB0664_bin_43</name>
    <dbReference type="NCBI Taxonomy" id="2604844"/>
    <lineage>
        <taxon>Bacteria</taxon>
        <taxon>Pseudomonadati</taxon>
        <taxon>Pseudomonadota</taxon>
        <taxon>Alphaproteobacteria</taxon>
        <taxon>Rhodobacterales</taxon>
        <taxon>Paracoccaceae</taxon>
        <taxon>Boseongicola</taxon>
    </lineage>
</organism>
<dbReference type="PANTHER" id="PTHR43767">
    <property type="entry name" value="LONG-CHAIN-FATTY-ACID--COA LIGASE"/>
    <property type="match status" value="1"/>
</dbReference>
<dbReference type="InterPro" id="IPR042099">
    <property type="entry name" value="ANL_N_sf"/>
</dbReference>
<feature type="non-terminal residue" evidence="3">
    <location>
        <position position="537"/>
    </location>
</feature>
<dbReference type="InterPro" id="IPR025110">
    <property type="entry name" value="AMP-bd_C"/>
</dbReference>
<dbReference type="InterPro" id="IPR050237">
    <property type="entry name" value="ATP-dep_AMP-bd_enzyme"/>
</dbReference>
<dbReference type="AlphaFoldDB" id="A0A6B0XW39"/>
<dbReference type="Gene3D" id="3.30.300.30">
    <property type="match status" value="1"/>
</dbReference>
<reference evidence="3" key="1">
    <citation type="submission" date="2019-09" db="EMBL/GenBank/DDBJ databases">
        <title>Characterisation of the sponge microbiome using genome-centric metagenomics.</title>
        <authorList>
            <person name="Engelberts J.P."/>
            <person name="Robbins S.J."/>
            <person name="De Goeij J.M."/>
            <person name="Aranda M."/>
            <person name="Bell S.C."/>
            <person name="Webster N.S."/>
        </authorList>
    </citation>
    <scope>NUCLEOTIDE SEQUENCE</scope>
    <source>
        <strain evidence="3">SB0664_bin_43</strain>
    </source>
</reference>
<evidence type="ECO:0000259" key="1">
    <source>
        <dbReference type="Pfam" id="PF00501"/>
    </source>
</evidence>
<feature type="domain" description="AMP-binding enzyme C-terminal" evidence="2">
    <location>
        <begin position="458"/>
        <end position="532"/>
    </location>
</feature>
<accession>A0A6B0XW39</accession>
<sequence>MQNRHFKVWPNGLPYSLPQSRHSVLHNLDQAVSAASERTAIWYYGRRISFRELATEVQHLAGFLHQQLGIHAGDRVAIYMQNAPQFVVAYYAVLAANAVIVPVNPMCRRGELRYIVQDSGARAIIFGTELAEEVMAVQGDSGHPGLVQARYSDYALDGWDFPAEFADLAPAPVGTAWADVLAMECEAPGHDRRPGDWCIIPYSSGTTGQPKGCLHTHASVNAVIFGYSKWVGVTSGSRILATLPLCHVTGMQHSMNLPILTRSTTYLMTRWNAALAAKLIQRERIEHWRSITKMMIDFLSLPRIMDIDVSSLKAIGGGGAQMPAGIARRMSELIGLDYIEAYGLSETIAPTHINPPQAPKQQCLGIPIFDVDCRIVDPESLEELRSNEPGEIVTHGPQVFQGYWQRPEETEAAFLTLDGKRFLRTGDIGYMDDEGYFFFVDRLKRMVNVSGFKVWPAEIEAILHSHPDIKEACIVGDPDPRTGEAVRAVVVRHKDLLDAHRLTDWCRQNMAAYKVPSRIEFGDQIPPSGAGKVLWHD</sequence>
<evidence type="ECO:0000259" key="2">
    <source>
        <dbReference type="Pfam" id="PF13193"/>
    </source>
</evidence>
<dbReference type="Pfam" id="PF00501">
    <property type="entry name" value="AMP-binding"/>
    <property type="match status" value="1"/>
</dbReference>
<feature type="domain" description="AMP-dependent synthetase/ligase" evidence="1">
    <location>
        <begin position="29"/>
        <end position="404"/>
    </location>
</feature>
<dbReference type="SUPFAM" id="SSF56801">
    <property type="entry name" value="Acetyl-CoA synthetase-like"/>
    <property type="match status" value="1"/>
</dbReference>
<proteinExistence type="predicted"/>
<dbReference type="Gene3D" id="3.40.50.12780">
    <property type="entry name" value="N-terminal domain of ligase-like"/>
    <property type="match status" value="1"/>
</dbReference>
<dbReference type="InterPro" id="IPR020845">
    <property type="entry name" value="AMP-binding_CS"/>
</dbReference>